<dbReference type="SUPFAM" id="SSF69318">
    <property type="entry name" value="Integrin alpha N-terminal domain"/>
    <property type="match status" value="1"/>
</dbReference>
<evidence type="ECO:0000313" key="9">
    <source>
        <dbReference type="Proteomes" id="UP000051373"/>
    </source>
</evidence>
<dbReference type="PANTHER" id="PTHR21419">
    <property type="match status" value="1"/>
</dbReference>
<evidence type="ECO:0000259" key="7">
    <source>
        <dbReference type="Pfam" id="PF18962"/>
    </source>
</evidence>
<evidence type="ECO:0000256" key="2">
    <source>
        <dbReference type="ARBA" id="ARBA00022692"/>
    </source>
</evidence>
<reference evidence="8 9" key="1">
    <citation type="journal article" date="2015" name="Microbiome">
        <title>Genomic resolution of linkages in carbon, nitrogen, and sulfur cycling among widespread estuary sediment bacteria.</title>
        <authorList>
            <person name="Baker B.J."/>
            <person name="Lazar C.S."/>
            <person name="Teske A.P."/>
            <person name="Dick G.J."/>
        </authorList>
    </citation>
    <scope>NUCLEOTIDE SEQUENCE [LARGE SCALE GENOMIC DNA]</scope>
    <source>
        <strain evidence="8">SM23_42</strain>
    </source>
</reference>
<feature type="domain" description="Secretion system C-terminal sorting" evidence="7">
    <location>
        <begin position="440"/>
        <end position="498"/>
    </location>
</feature>
<evidence type="ECO:0000256" key="1">
    <source>
        <dbReference type="ARBA" id="ARBA00004167"/>
    </source>
</evidence>
<gene>
    <name evidence="8" type="ORF">AMJ83_06280</name>
</gene>
<accession>A0A0S8FSA1</accession>
<feature type="domain" description="Pyrrolo-quinoline quinone repeat" evidence="6">
    <location>
        <begin position="49"/>
        <end position="224"/>
    </location>
</feature>
<proteinExistence type="predicted"/>
<dbReference type="EMBL" id="LJUJ01000010">
    <property type="protein sequence ID" value="KPK63624.1"/>
    <property type="molecule type" value="Genomic_DNA"/>
</dbReference>
<keyword evidence="5" id="KW-0732">Signal</keyword>
<evidence type="ECO:0000256" key="3">
    <source>
        <dbReference type="ARBA" id="ARBA00022989"/>
    </source>
</evidence>
<evidence type="ECO:0000313" key="8">
    <source>
        <dbReference type="EMBL" id="KPK63624.1"/>
    </source>
</evidence>
<dbReference type="Proteomes" id="UP000051373">
    <property type="component" value="Unassembled WGS sequence"/>
</dbReference>
<comment type="subcellular location">
    <subcellularLocation>
        <location evidence="1">Membrane</location>
        <topology evidence="1">Single-pass membrane protein</topology>
    </subcellularLocation>
</comment>
<keyword evidence="2" id="KW-0812">Transmembrane</keyword>
<evidence type="ECO:0000256" key="4">
    <source>
        <dbReference type="ARBA" id="ARBA00023136"/>
    </source>
</evidence>
<feature type="chain" id="PRO_5006646391" evidence="5">
    <location>
        <begin position="19"/>
        <end position="500"/>
    </location>
</feature>
<dbReference type="NCBIfam" id="TIGR04183">
    <property type="entry name" value="Por_Secre_tail"/>
    <property type="match status" value="1"/>
</dbReference>
<dbReference type="Gene3D" id="2.130.10.10">
    <property type="entry name" value="YVTN repeat-like/Quinoprotein amine dehydrogenase"/>
    <property type="match status" value="1"/>
</dbReference>
<evidence type="ECO:0000256" key="5">
    <source>
        <dbReference type="SAM" id="SignalP"/>
    </source>
</evidence>
<comment type="caution">
    <text evidence="8">The sequence shown here is derived from an EMBL/GenBank/DDBJ whole genome shotgun (WGS) entry which is preliminary data.</text>
</comment>
<dbReference type="InterPro" id="IPR002372">
    <property type="entry name" value="PQQ_rpt_dom"/>
</dbReference>
<dbReference type="InterPro" id="IPR028994">
    <property type="entry name" value="Integrin_alpha_N"/>
</dbReference>
<dbReference type="Pfam" id="PF13360">
    <property type="entry name" value="PQQ_2"/>
    <property type="match status" value="1"/>
</dbReference>
<dbReference type="PANTHER" id="PTHR21419:SF30">
    <property type="entry name" value="IG-LIKE DOMAIN-CONTAINING PROTEIN"/>
    <property type="match status" value="1"/>
</dbReference>
<keyword evidence="4" id="KW-0472">Membrane</keyword>
<dbReference type="AlphaFoldDB" id="A0A0S8FSA1"/>
<feature type="signal peptide" evidence="5">
    <location>
        <begin position="1"/>
        <end position="18"/>
    </location>
</feature>
<dbReference type="InterPro" id="IPR015943">
    <property type="entry name" value="WD40/YVTN_repeat-like_dom_sf"/>
</dbReference>
<evidence type="ECO:0000259" key="6">
    <source>
        <dbReference type="Pfam" id="PF13360"/>
    </source>
</evidence>
<protein>
    <submittedName>
        <fullName evidence="8">Uncharacterized protein</fullName>
    </submittedName>
</protein>
<organism evidence="8 9">
    <name type="scientific">candidate division WOR_3 bacterium SM23_42</name>
    <dbReference type="NCBI Taxonomy" id="1703779"/>
    <lineage>
        <taxon>Bacteria</taxon>
        <taxon>Bacteria division WOR-3</taxon>
    </lineage>
</organism>
<sequence>MRRIICCIAVVVISLLSAQTTIWSYHATGSTYSHIRSIKTLPDVDDDLHEDVIAVSENDTLYCLSGTSGIPIWRFAADPCFAERGLISVPDLNGDSLADVILGTIWGTRSVFAISGADGSVLWQYDTHEYGDGGWIYEVAEMPDVNGDSVVDILASSGGPDALRAYLFDGVTGSKIWEYNTGYACFAVRAIGDISGDTIQDVAVSTGDSDPSTNRVFFIDGATGFLIRDILLPSTGVSVVPIGDISGDAIPDIACGTANYVILGLSGSGDSVLWTCNVGGTVVDLNVLPDVDANGYMELLPSGTNMYNFYCIDALGGNTNWATPAVDQIFVNVAIPDISGDSIWDVVGGTGFGNGVLYTLDGSSGTIFWQLAMASPVESAFWIEDVSGNDIPDILVGLRNGWIYAISDGDVGLHEGNVTTVGFKSLMSRFGRLELIHNLSSGSKMRVEIYSTLGQKVMDVSLVADRNLISVDARSLPSGVYFGRISSEESGENVKFVILN</sequence>
<keyword evidence="3" id="KW-1133">Transmembrane helix</keyword>
<dbReference type="STRING" id="1703779.AMJ83_06280"/>
<dbReference type="InterPro" id="IPR026444">
    <property type="entry name" value="Secre_tail"/>
</dbReference>
<dbReference type="InterPro" id="IPR045232">
    <property type="entry name" value="FAM234"/>
</dbReference>
<name>A0A0S8FSA1_UNCW3</name>
<dbReference type="GO" id="GO:0016020">
    <property type="term" value="C:membrane"/>
    <property type="evidence" value="ECO:0007669"/>
    <property type="project" value="UniProtKB-SubCell"/>
</dbReference>
<dbReference type="Pfam" id="PF18962">
    <property type="entry name" value="Por_Secre_tail"/>
    <property type="match status" value="1"/>
</dbReference>